<reference evidence="9 10" key="1">
    <citation type="journal article" date="2020" name="FEMS Microbiol. Ecol.">
        <title>Temporal dynamics of bacterial communities during seed development and maturation.</title>
        <authorList>
            <person name="Chesneau G."/>
            <person name="Torres-Cortes G."/>
            <person name="Briand M."/>
            <person name="Darrasse A."/>
            <person name="Preveaux A."/>
            <person name="Marais C."/>
            <person name="Jacques M.A."/>
            <person name="Shade A."/>
            <person name="Barret M."/>
        </authorList>
    </citation>
    <scope>NUCLEOTIDE SEQUENCE [LARGE SCALE GENOMIC DNA]</scope>
    <source>
        <strain evidence="9 10">CFBP13723</strain>
    </source>
</reference>
<accession>A0ABR9A338</accession>
<dbReference type="InterPro" id="IPR023380">
    <property type="entry name" value="DsbB-like_sf"/>
</dbReference>
<evidence type="ECO:0000256" key="5">
    <source>
        <dbReference type="ARBA" id="ARBA00022989"/>
    </source>
</evidence>
<evidence type="ECO:0000256" key="4">
    <source>
        <dbReference type="ARBA" id="ARBA00022982"/>
    </source>
</evidence>
<feature type="transmembrane region" description="Helical" evidence="8">
    <location>
        <begin position="45"/>
        <end position="64"/>
    </location>
</feature>
<evidence type="ECO:0000313" key="10">
    <source>
        <dbReference type="Proteomes" id="UP000625247"/>
    </source>
</evidence>
<evidence type="ECO:0000256" key="7">
    <source>
        <dbReference type="ARBA" id="ARBA00023284"/>
    </source>
</evidence>
<feature type="transmembrane region" description="Helical" evidence="8">
    <location>
        <begin position="76"/>
        <end position="94"/>
    </location>
</feature>
<dbReference type="PANTHER" id="PTHR36570">
    <property type="entry name" value="DISULFIDE BOND FORMATION PROTEIN B"/>
    <property type="match status" value="1"/>
</dbReference>
<keyword evidence="5 8" id="KW-1133">Transmembrane helix</keyword>
<protein>
    <submittedName>
        <fullName evidence="9">Disulfide bond formation protein B</fullName>
    </submittedName>
</protein>
<keyword evidence="7" id="KW-0676">Redox-active center</keyword>
<evidence type="ECO:0000256" key="1">
    <source>
        <dbReference type="ARBA" id="ARBA00004651"/>
    </source>
</evidence>
<evidence type="ECO:0000256" key="8">
    <source>
        <dbReference type="SAM" id="Phobius"/>
    </source>
</evidence>
<dbReference type="EMBL" id="JACYNP010000002">
    <property type="protein sequence ID" value="MBD8120458.1"/>
    <property type="molecule type" value="Genomic_DNA"/>
</dbReference>
<keyword evidence="2" id="KW-1003">Cell membrane</keyword>
<keyword evidence="4" id="KW-0813">Transport</keyword>
<gene>
    <name evidence="9" type="ORF">IFT62_04465</name>
</gene>
<dbReference type="PANTHER" id="PTHR36570:SF3">
    <property type="entry name" value="DISULFIDE BOND FORMATION PROTEIN B"/>
    <property type="match status" value="1"/>
</dbReference>
<evidence type="ECO:0000256" key="3">
    <source>
        <dbReference type="ARBA" id="ARBA00022692"/>
    </source>
</evidence>
<keyword evidence="4" id="KW-0249">Electron transport</keyword>
<keyword evidence="10" id="KW-1185">Reference proteome</keyword>
<comment type="subcellular location">
    <subcellularLocation>
        <location evidence="1">Cell membrane</location>
        <topology evidence="1">Multi-pass membrane protein</topology>
    </subcellularLocation>
</comment>
<evidence type="ECO:0000313" key="9">
    <source>
        <dbReference type="EMBL" id="MBD8120458.1"/>
    </source>
</evidence>
<dbReference type="Gene3D" id="1.20.1550.10">
    <property type="entry name" value="DsbB-like"/>
    <property type="match status" value="1"/>
</dbReference>
<keyword evidence="6 8" id="KW-0472">Membrane</keyword>
<evidence type="ECO:0000256" key="6">
    <source>
        <dbReference type="ARBA" id="ARBA00023136"/>
    </source>
</evidence>
<dbReference type="InterPro" id="IPR050183">
    <property type="entry name" value="DsbB"/>
</dbReference>
<dbReference type="Pfam" id="PF02600">
    <property type="entry name" value="DsbB"/>
    <property type="match status" value="1"/>
</dbReference>
<evidence type="ECO:0000256" key="2">
    <source>
        <dbReference type="ARBA" id="ARBA00022475"/>
    </source>
</evidence>
<sequence>MNDETFYPRRERQALVVLGLTCLALIGRAVYIPVVMGQAPCPLCILQRYALLFIAIFALIGASMNDRFRLSICEGLVAVSAIAGVVAAGRHLWIQIHPTKSCGIDVMQPIVDGLPLASLFPLGFQVAGFCKTPHPPNLGLSLAQWALIAVVSTLILVPPRRDSESNEAESRYAGQMALRTKLCIGSFYQHLKVIYEDEYSSFNR</sequence>
<dbReference type="InterPro" id="IPR003752">
    <property type="entry name" value="DiS_bond_form_DsbB/BdbC"/>
</dbReference>
<organism evidence="9 10">
    <name type="scientific">Pseudomonas lutea</name>
    <dbReference type="NCBI Taxonomy" id="243924"/>
    <lineage>
        <taxon>Bacteria</taxon>
        <taxon>Pseudomonadati</taxon>
        <taxon>Pseudomonadota</taxon>
        <taxon>Gammaproteobacteria</taxon>
        <taxon>Pseudomonadales</taxon>
        <taxon>Pseudomonadaceae</taxon>
        <taxon>Pseudomonas</taxon>
    </lineage>
</organism>
<comment type="caution">
    <text evidence="9">The sequence shown here is derived from an EMBL/GenBank/DDBJ whole genome shotgun (WGS) entry which is preliminary data.</text>
</comment>
<dbReference type="NCBIfam" id="NF002552">
    <property type="entry name" value="PRK02110.1"/>
    <property type="match status" value="1"/>
</dbReference>
<keyword evidence="3 8" id="KW-0812">Transmembrane</keyword>
<dbReference type="Proteomes" id="UP000625247">
    <property type="component" value="Unassembled WGS sequence"/>
</dbReference>
<name>A0ABR9A338_9PSED</name>
<proteinExistence type="predicted"/>
<dbReference type="SUPFAM" id="SSF158442">
    <property type="entry name" value="DsbB-like"/>
    <property type="match status" value="1"/>
</dbReference>